<dbReference type="HOGENOM" id="CLU_003163_1_0_1"/>
<comment type="caution">
    <text evidence="10">Lacks conserved residue(s) required for the propagation of feature annotation.</text>
</comment>
<feature type="domain" description="EGF-like" evidence="12">
    <location>
        <begin position="856"/>
        <end position="896"/>
    </location>
</feature>
<dbReference type="PROSITE" id="PS51220">
    <property type="entry name" value="NIDO"/>
    <property type="match status" value="1"/>
</dbReference>
<dbReference type="InterPro" id="IPR011042">
    <property type="entry name" value="6-blade_b-propeller_TolB-like"/>
</dbReference>
<dbReference type="Pfam" id="PF07474">
    <property type="entry name" value="G2F"/>
    <property type="match status" value="1"/>
</dbReference>
<dbReference type="InterPro" id="IPR000742">
    <property type="entry name" value="EGF"/>
</dbReference>
<protein>
    <recommendedName>
        <fullName evidence="17">Nidogen</fullName>
    </recommendedName>
</protein>
<dbReference type="SMART" id="SM00682">
    <property type="entry name" value="G2F"/>
    <property type="match status" value="1"/>
</dbReference>
<evidence type="ECO:0000256" key="8">
    <source>
        <dbReference type="ARBA" id="ARBA00023157"/>
    </source>
</evidence>
<dbReference type="PANTHER" id="PTHR46513">
    <property type="entry name" value="VITELLOGENIN RECEPTOR-LIKE PROTEIN-RELATED-RELATED"/>
    <property type="match status" value="1"/>
</dbReference>
<organism evidence="15 16">
    <name type="scientific">Megaselia scalaris</name>
    <name type="common">Humpbacked fly</name>
    <name type="synonym">Phora scalaris</name>
    <dbReference type="NCBI Taxonomy" id="36166"/>
    <lineage>
        <taxon>Eukaryota</taxon>
        <taxon>Metazoa</taxon>
        <taxon>Ecdysozoa</taxon>
        <taxon>Arthropoda</taxon>
        <taxon>Hexapoda</taxon>
        <taxon>Insecta</taxon>
        <taxon>Pterygota</taxon>
        <taxon>Neoptera</taxon>
        <taxon>Endopterygota</taxon>
        <taxon>Diptera</taxon>
        <taxon>Brachycera</taxon>
        <taxon>Muscomorpha</taxon>
        <taxon>Platypezoidea</taxon>
        <taxon>Phoridae</taxon>
        <taxon>Megaseliini</taxon>
        <taxon>Megaselia</taxon>
    </lineage>
</organism>
<comment type="subcellular location">
    <subcellularLocation>
        <location evidence="1">Secreted</location>
        <location evidence="1">Extracellular space</location>
        <location evidence="1">Extracellular matrix</location>
    </subcellularLocation>
</comment>
<dbReference type="InterPro" id="IPR009030">
    <property type="entry name" value="Growth_fac_rcpt_cys_sf"/>
</dbReference>
<keyword evidence="2" id="KW-0964">Secreted</keyword>
<dbReference type="PANTHER" id="PTHR46513:SF13">
    <property type="entry name" value="EGF-LIKE DOMAIN-CONTAINING PROTEIN"/>
    <property type="match status" value="1"/>
</dbReference>
<evidence type="ECO:0000256" key="7">
    <source>
        <dbReference type="ARBA" id="ARBA00022837"/>
    </source>
</evidence>
<dbReference type="InterPro" id="IPR009017">
    <property type="entry name" value="GFP"/>
</dbReference>
<dbReference type="FunFam" id="2.120.10.30:FF:000241">
    <property type="entry name" value="Low-density lipoprotein receptor-related protein 6"/>
    <property type="match status" value="1"/>
</dbReference>
<feature type="disulfide bond" evidence="10">
    <location>
        <begin position="702"/>
        <end position="719"/>
    </location>
</feature>
<dbReference type="SMART" id="SM00135">
    <property type="entry name" value="LY"/>
    <property type="match status" value="5"/>
</dbReference>
<dbReference type="GO" id="GO:0060070">
    <property type="term" value="P:canonical Wnt signaling pathway"/>
    <property type="evidence" value="ECO:0007669"/>
    <property type="project" value="TreeGrafter"/>
</dbReference>
<evidence type="ECO:0000256" key="9">
    <source>
        <dbReference type="ARBA" id="ARBA00023180"/>
    </source>
</evidence>
<dbReference type="SUPFAM" id="SSF57184">
    <property type="entry name" value="Growth factor receptor domain"/>
    <property type="match status" value="1"/>
</dbReference>
<dbReference type="AlphaFoldDB" id="T1GKF6"/>
<dbReference type="GO" id="GO:0017147">
    <property type="term" value="F:Wnt-protein binding"/>
    <property type="evidence" value="ECO:0007669"/>
    <property type="project" value="TreeGrafter"/>
</dbReference>
<dbReference type="EnsemblMetazoa" id="MESCA003979-RA">
    <property type="protein sequence ID" value="MESCA003979-PA"/>
    <property type="gene ID" value="MESCA003979"/>
</dbReference>
<feature type="domain" description="EGF-like" evidence="12">
    <location>
        <begin position="446"/>
        <end position="485"/>
    </location>
</feature>
<dbReference type="SMART" id="SM00181">
    <property type="entry name" value="EGF"/>
    <property type="match status" value="8"/>
</dbReference>
<dbReference type="Pfam" id="PF00058">
    <property type="entry name" value="Ldl_recept_b"/>
    <property type="match status" value="3"/>
</dbReference>
<dbReference type="PROSITE" id="PS01186">
    <property type="entry name" value="EGF_2"/>
    <property type="match status" value="4"/>
</dbReference>
<dbReference type="EMBL" id="CAQQ02094026">
    <property type="status" value="NOT_ANNOTATED_CDS"/>
    <property type="molecule type" value="Genomic_DNA"/>
</dbReference>
<feature type="disulfide bond" evidence="10">
    <location>
        <begin position="658"/>
        <end position="675"/>
    </location>
</feature>
<dbReference type="InterPro" id="IPR024731">
    <property type="entry name" value="NELL2-like_EGF"/>
</dbReference>
<dbReference type="Pfam" id="PF06119">
    <property type="entry name" value="NIDO"/>
    <property type="match status" value="1"/>
</dbReference>
<reference evidence="16" key="1">
    <citation type="submission" date="2013-02" db="EMBL/GenBank/DDBJ databases">
        <authorList>
            <person name="Hughes D."/>
        </authorList>
    </citation>
    <scope>NUCLEOTIDE SEQUENCE</scope>
    <source>
        <strain>Durham</strain>
        <strain evidence="16">NC isolate 2 -- Noor lab</strain>
    </source>
</reference>
<feature type="repeat" description="LDL-receptor class B" evidence="11">
    <location>
        <begin position="987"/>
        <end position="1030"/>
    </location>
</feature>
<dbReference type="CDD" id="cd00053">
    <property type="entry name" value="EGF"/>
    <property type="match status" value="2"/>
</dbReference>
<evidence type="ECO:0000256" key="2">
    <source>
        <dbReference type="ARBA" id="ARBA00022525"/>
    </source>
</evidence>
<evidence type="ECO:0000256" key="4">
    <source>
        <dbReference type="ARBA" id="ARBA00022536"/>
    </source>
</evidence>
<reference evidence="15" key="2">
    <citation type="submission" date="2015-06" db="UniProtKB">
        <authorList>
            <consortium name="EnsemblMetazoa"/>
        </authorList>
    </citation>
    <scope>IDENTIFICATION</scope>
</reference>
<evidence type="ECO:0000256" key="10">
    <source>
        <dbReference type="PROSITE-ProRule" id="PRU00076"/>
    </source>
</evidence>
<evidence type="ECO:0000256" key="5">
    <source>
        <dbReference type="ARBA" id="ARBA00022729"/>
    </source>
</evidence>
<evidence type="ECO:0000256" key="3">
    <source>
        <dbReference type="ARBA" id="ARBA00022530"/>
    </source>
</evidence>
<dbReference type="InterPro" id="IPR000033">
    <property type="entry name" value="LDLR_classB_rpt"/>
</dbReference>
<evidence type="ECO:0000313" key="15">
    <source>
        <dbReference type="EnsemblMetazoa" id="MESCA003979-PA"/>
    </source>
</evidence>
<dbReference type="Gene3D" id="2.10.25.10">
    <property type="entry name" value="Laminin"/>
    <property type="match status" value="4"/>
</dbReference>
<dbReference type="SUPFAM" id="SSF54511">
    <property type="entry name" value="GFP-like"/>
    <property type="match status" value="1"/>
</dbReference>
<keyword evidence="16" id="KW-1185">Reference proteome</keyword>
<dbReference type="PROSITE" id="PS51120">
    <property type="entry name" value="LDLRB"/>
    <property type="match status" value="3"/>
</dbReference>
<keyword evidence="8 10" id="KW-1015">Disulfide bond</keyword>
<proteinExistence type="predicted"/>
<keyword evidence="6" id="KW-0677">Repeat</keyword>
<dbReference type="InterPro" id="IPR006605">
    <property type="entry name" value="G2_nidogen/fibulin_G2F"/>
</dbReference>
<evidence type="ECO:0000256" key="1">
    <source>
        <dbReference type="ARBA" id="ARBA00004498"/>
    </source>
</evidence>
<dbReference type="Proteomes" id="UP000015102">
    <property type="component" value="Unassembled WGS sequence"/>
</dbReference>
<sequence>INTNGILSFSQEFEEYLNQPFPLEYSSIAPFYSNVDTSTANESTRILFFKTQNPSILHKESSLIRNSFTEFDSFQAEIVYVASWENVGYFNSRTDKLNTFQAVIICTQTDTFVKFVYPENGIQWLRGEVGELGLPDIRAQAGFSSEDGRSFALEGSGTEKIRFLTSSSNINTPGVWLYRVGFLDYSSDIEQPNHPALKVSIQNPTTAAMDCGKNAIQMPPVLILEMDSVASAMKDSMLSNNIKAQSYVNLEDGRSYTAINPVNDNAESLLRLALPISGAVGWIFAKPSEVSGTYGNGYQLTGGKLNHFAYVRFPATGEMVTINQTFEGLNSWDQLIVKIEVNGNIPNVESDKRVNLEDYVETYTFRGDNNIFAQSSGKFEFPEDQSSIDFHIEQSIKFEKCAYSEDHLSLQPTFVRISKVAMEYFSREQAVRTQYTAKISDSSAGELHPCEDGTANCGENTICQKREEDDYDCLCKNGFEPERSNSTVQNCIDIDECLTGNVCSPDAVCKNFEDNGNELPLPTIEIPLYPTPVYRPEEEPYNNNPYNESPYDPYPPPEINIPEDFCAHCSRDASCVNGRCECNVGFAGNGETCTIVCLSNEIYYNNECVPLQTRAECSEDDEEENVCSCPDGYEFDEDDDTCNFIRESNPDCSTEHDCHANATCDWSDNFNTNICQCKPGFDGDGYNCYQLEESCLTNPEQCDENAHCLYDPSIQKYECHCKPGFEGDGSKCIQPNECQADYDCGVNSYCDGGICQCNEGFERDALTSVSKMADVVELCVAKMLCAELINTIKSNIVNVWLDSLETHSSIVRALLHHVTSEITAACMPPVFHLSGNGQYECVCHPGFNGDGYDCVEDITCRNTPSLCDPNAVCLQSGGSFGCACNPGFIGNGTVCREIQSQEAGFFLIAQGPIITKVPFGMGSKAKPILVSTMSIGLDKDCVEGRIYYGDLLTRRIMSAKYDGSDARPFITEDIKDVEGIAIDHISRRIYWTDSGKRTIEVASLENPSLRTVIVHKNLINPRGLAIDPYFSKIYWSDWSRASPKIEMANLDGTERLTLLESPDVSLPNSLVVIPSSSELCYADAGNHHISCIDVFSKAMKTIASDVSYPYGLAFTNDNFYWTDWTSKQIDVTDSRGTRGQSLRIPFFGSQKMYSIVAVTDDCPIQRNICSVNNGGCSDNKICLINTLAPSGMTCKCTQSSENCKMSSTSSEVLHNNYLY</sequence>
<dbReference type="GO" id="GO:0042813">
    <property type="term" value="F:Wnt receptor activity"/>
    <property type="evidence" value="ECO:0007669"/>
    <property type="project" value="TreeGrafter"/>
</dbReference>
<dbReference type="Gene3D" id="2.40.155.10">
    <property type="entry name" value="Green fluorescent protein"/>
    <property type="match status" value="1"/>
</dbReference>
<dbReference type="STRING" id="36166.T1GKF6"/>
<evidence type="ECO:0000256" key="6">
    <source>
        <dbReference type="ARBA" id="ARBA00022737"/>
    </source>
</evidence>
<feature type="domain" description="Nidogen G2 beta-barrel" evidence="13">
    <location>
        <begin position="218"/>
        <end position="449"/>
    </location>
</feature>
<dbReference type="InterPro" id="IPR050778">
    <property type="entry name" value="Cueball_EGF_LRP_Nidogen"/>
</dbReference>
<feature type="domain" description="EGF-like" evidence="12">
    <location>
        <begin position="648"/>
        <end position="689"/>
    </location>
</feature>
<feature type="repeat" description="LDL-receptor class B" evidence="11">
    <location>
        <begin position="944"/>
        <end position="986"/>
    </location>
</feature>
<dbReference type="GO" id="GO:0005886">
    <property type="term" value="C:plasma membrane"/>
    <property type="evidence" value="ECO:0007669"/>
    <property type="project" value="TreeGrafter"/>
</dbReference>
<evidence type="ECO:0000259" key="13">
    <source>
        <dbReference type="PROSITE" id="PS50993"/>
    </source>
</evidence>
<feature type="repeat" description="LDL-receptor class B" evidence="11">
    <location>
        <begin position="1031"/>
        <end position="1076"/>
    </location>
</feature>
<dbReference type="SMART" id="SM00539">
    <property type="entry name" value="NIDO"/>
    <property type="match status" value="1"/>
</dbReference>
<dbReference type="GO" id="GO:0007160">
    <property type="term" value="P:cell-matrix adhesion"/>
    <property type="evidence" value="ECO:0007669"/>
    <property type="project" value="InterPro"/>
</dbReference>
<dbReference type="PROSITE" id="PS50026">
    <property type="entry name" value="EGF_3"/>
    <property type="match status" value="4"/>
</dbReference>
<evidence type="ECO:0000313" key="16">
    <source>
        <dbReference type="Proteomes" id="UP000015102"/>
    </source>
</evidence>
<keyword evidence="7" id="KW-0106">Calcium</keyword>
<dbReference type="InterPro" id="IPR003886">
    <property type="entry name" value="NIDO_dom"/>
</dbReference>
<name>T1GKF6_MEGSC</name>
<keyword evidence="3" id="KW-0272">Extracellular matrix</keyword>
<dbReference type="OMA" id="PGTGNQF"/>
<evidence type="ECO:0000256" key="11">
    <source>
        <dbReference type="PROSITE-ProRule" id="PRU00461"/>
    </source>
</evidence>
<dbReference type="Pfam" id="PF12947">
    <property type="entry name" value="EGF_3"/>
    <property type="match status" value="2"/>
</dbReference>
<evidence type="ECO:0008006" key="17">
    <source>
        <dbReference type="Google" id="ProtNLM"/>
    </source>
</evidence>
<dbReference type="Gene3D" id="2.120.10.30">
    <property type="entry name" value="TolB, C-terminal domain"/>
    <property type="match status" value="1"/>
</dbReference>
<dbReference type="PROSITE" id="PS50993">
    <property type="entry name" value="NIDOGEN_G2"/>
    <property type="match status" value="1"/>
</dbReference>
<keyword evidence="9" id="KW-0325">Glycoprotein</keyword>
<feature type="domain" description="EGF-like" evidence="12">
    <location>
        <begin position="691"/>
        <end position="733"/>
    </location>
</feature>
<evidence type="ECO:0000259" key="14">
    <source>
        <dbReference type="PROSITE" id="PS51220"/>
    </source>
</evidence>
<feature type="domain" description="NIDO" evidence="14">
    <location>
        <begin position="30"/>
        <end position="183"/>
    </location>
</feature>
<evidence type="ECO:0000259" key="12">
    <source>
        <dbReference type="PROSITE" id="PS50026"/>
    </source>
</evidence>
<keyword evidence="5" id="KW-0732">Signal</keyword>
<dbReference type="SUPFAM" id="SSF63825">
    <property type="entry name" value="YWTD domain"/>
    <property type="match status" value="1"/>
</dbReference>
<keyword evidence="4 10" id="KW-0245">EGF-like domain</keyword>
<accession>T1GKF6</accession>